<evidence type="ECO:0000256" key="1">
    <source>
        <dbReference type="SAM" id="Phobius"/>
    </source>
</evidence>
<keyword evidence="1" id="KW-0472">Membrane</keyword>
<sequence length="370" mass="42779">MSVKKKKKPNPMTETLSYTIIICSILSFDGLRSAIEHWSRTYGKTRHKLKLNITYLIGIETKQEKKIAALGYSLVSLMTDKSSPFRIVFRIQLYLSLHSNLTYPSPRSTPPPNVQQSGLAHVIVGNALRLSSINSIGDFILFLAKYLVTLIVGSLTLFTLRYNSELHFHAIPIIIIFSPPKSIIIFLLVLAMRKRLNFLSTLFHESADCLSKLPALYWQPMCTFFVQLDYPGTRSLKLVTDFVEENMTTNDSMILEESEKHFLPFINGVFYFIFLSLVTRVFLSHMRKKITVMVWLNKCLYNFPKIRESSFSGLNMCIIFSYFTNLKTERFNRGEGEKKTIIVILIRLWWIMVNVKLRLHVVKPDPSWLS</sequence>
<feature type="transmembrane region" description="Helical" evidence="1">
    <location>
        <begin position="166"/>
        <end position="190"/>
    </location>
</feature>
<gene>
    <name evidence="2" type="ORF">AGLY_000303</name>
</gene>
<dbReference type="Proteomes" id="UP000475862">
    <property type="component" value="Unassembled WGS sequence"/>
</dbReference>
<organism evidence="2 3">
    <name type="scientific">Aphis glycines</name>
    <name type="common">Soybean aphid</name>
    <dbReference type="NCBI Taxonomy" id="307491"/>
    <lineage>
        <taxon>Eukaryota</taxon>
        <taxon>Metazoa</taxon>
        <taxon>Ecdysozoa</taxon>
        <taxon>Arthropoda</taxon>
        <taxon>Hexapoda</taxon>
        <taxon>Insecta</taxon>
        <taxon>Pterygota</taxon>
        <taxon>Neoptera</taxon>
        <taxon>Paraneoptera</taxon>
        <taxon>Hemiptera</taxon>
        <taxon>Sternorrhyncha</taxon>
        <taxon>Aphidomorpha</taxon>
        <taxon>Aphidoidea</taxon>
        <taxon>Aphididae</taxon>
        <taxon>Aphidini</taxon>
        <taxon>Aphis</taxon>
        <taxon>Aphis</taxon>
    </lineage>
</organism>
<feature type="transmembrane region" description="Helical" evidence="1">
    <location>
        <begin position="262"/>
        <end position="283"/>
    </location>
</feature>
<keyword evidence="3" id="KW-1185">Reference proteome</keyword>
<dbReference type="OrthoDB" id="420519at2759"/>
<dbReference type="AlphaFoldDB" id="A0A6G0U6L6"/>
<protein>
    <recommendedName>
        <fullName evidence="4">Transmembrane protein</fullName>
    </recommendedName>
</protein>
<keyword evidence="1" id="KW-0812">Transmembrane</keyword>
<evidence type="ECO:0000313" key="3">
    <source>
        <dbReference type="Proteomes" id="UP000475862"/>
    </source>
</evidence>
<evidence type="ECO:0000313" key="2">
    <source>
        <dbReference type="EMBL" id="KAE9544761.1"/>
    </source>
</evidence>
<feature type="transmembrane region" description="Helical" evidence="1">
    <location>
        <begin position="139"/>
        <end position="160"/>
    </location>
</feature>
<reference evidence="2 3" key="1">
    <citation type="submission" date="2019-08" db="EMBL/GenBank/DDBJ databases">
        <title>The genome of the soybean aphid Biotype 1, its phylome, world population structure and adaptation to the North American continent.</title>
        <authorList>
            <person name="Giordano R."/>
            <person name="Donthu R.K."/>
            <person name="Hernandez A.G."/>
            <person name="Wright C.L."/>
            <person name="Zimin A.V."/>
        </authorList>
    </citation>
    <scope>NUCLEOTIDE SEQUENCE [LARGE SCALE GENOMIC DNA]</scope>
    <source>
        <tissue evidence="2">Whole aphids</tissue>
    </source>
</reference>
<dbReference type="EMBL" id="VYZN01000001">
    <property type="protein sequence ID" value="KAE9544761.1"/>
    <property type="molecule type" value="Genomic_DNA"/>
</dbReference>
<comment type="caution">
    <text evidence="2">The sequence shown here is derived from an EMBL/GenBank/DDBJ whole genome shotgun (WGS) entry which is preliminary data.</text>
</comment>
<name>A0A6G0U6L6_APHGL</name>
<proteinExistence type="predicted"/>
<keyword evidence="1" id="KW-1133">Transmembrane helix</keyword>
<evidence type="ECO:0008006" key="4">
    <source>
        <dbReference type="Google" id="ProtNLM"/>
    </source>
</evidence>
<accession>A0A6G0U6L6</accession>